<feature type="transmembrane region" description="Helical" evidence="1">
    <location>
        <begin position="40"/>
        <end position="60"/>
    </location>
</feature>
<keyword evidence="3" id="KW-1185">Reference proteome</keyword>
<proteinExistence type="predicted"/>
<gene>
    <name evidence="2" type="ORF">Aru02nite_13070</name>
</gene>
<keyword evidence="1" id="KW-1133">Transmembrane helix</keyword>
<sequence>MRRTAAAGRVSEPLAAGRAPLGIRQRIWPPPGAGGTVGSVLDILFIALTVAFFGLLALVAKGVERL</sequence>
<dbReference type="AlphaFoldDB" id="A0A8J3IXD6"/>
<dbReference type="Proteomes" id="UP000612808">
    <property type="component" value="Unassembled WGS sequence"/>
</dbReference>
<organism evidence="2 3">
    <name type="scientific">Actinocatenispora rupis</name>
    <dbReference type="NCBI Taxonomy" id="519421"/>
    <lineage>
        <taxon>Bacteria</taxon>
        <taxon>Bacillati</taxon>
        <taxon>Actinomycetota</taxon>
        <taxon>Actinomycetes</taxon>
        <taxon>Micromonosporales</taxon>
        <taxon>Micromonosporaceae</taxon>
        <taxon>Actinocatenispora</taxon>
    </lineage>
</organism>
<evidence type="ECO:0000313" key="3">
    <source>
        <dbReference type="Proteomes" id="UP000612808"/>
    </source>
</evidence>
<protein>
    <submittedName>
        <fullName evidence="2">Uncharacterized protein</fullName>
    </submittedName>
</protein>
<accession>A0A8J3IXD6</accession>
<keyword evidence="1" id="KW-0472">Membrane</keyword>
<reference evidence="2" key="1">
    <citation type="submission" date="2021-01" db="EMBL/GenBank/DDBJ databases">
        <title>Whole genome shotgun sequence of Actinocatenispora rupis NBRC 107355.</title>
        <authorList>
            <person name="Komaki H."/>
            <person name="Tamura T."/>
        </authorList>
    </citation>
    <scope>NUCLEOTIDE SEQUENCE</scope>
    <source>
        <strain evidence="2">NBRC 107355</strain>
    </source>
</reference>
<evidence type="ECO:0000313" key="2">
    <source>
        <dbReference type="EMBL" id="GID10418.1"/>
    </source>
</evidence>
<name>A0A8J3IXD6_9ACTN</name>
<dbReference type="EMBL" id="BOMB01000007">
    <property type="protein sequence ID" value="GID10418.1"/>
    <property type="molecule type" value="Genomic_DNA"/>
</dbReference>
<keyword evidence="1" id="KW-0812">Transmembrane</keyword>
<evidence type="ECO:0000256" key="1">
    <source>
        <dbReference type="SAM" id="Phobius"/>
    </source>
</evidence>
<comment type="caution">
    <text evidence="2">The sequence shown here is derived from an EMBL/GenBank/DDBJ whole genome shotgun (WGS) entry which is preliminary data.</text>
</comment>